<dbReference type="EMBL" id="ATHI01000005">
    <property type="protein sequence ID" value="EPR34893.1"/>
    <property type="molecule type" value="Genomic_DNA"/>
</dbReference>
<dbReference type="eggNOG" id="COG3683">
    <property type="taxonomic scope" value="Bacteria"/>
</dbReference>
<proteinExistence type="predicted"/>
<reference evidence="1 2" key="1">
    <citation type="journal article" date="2013" name="Genome Announc.">
        <title>Draft genome sequences for three mercury-methylating, sulfate-reducing bacteria.</title>
        <authorList>
            <person name="Brown S.D."/>
            <person name="Hurt R.A.Jr."/>
            <person name="Gilmour C.C."/>
            <person name="Elias D.A."/>
        </authorList>
    </citation>
    <scope>NUCLEOTIDE SEQUENCE [LARGE SCALE GENOMIC DNA]</scope>
    <source>
        <strain evidence="1 2">DSM 16529</strain>
    </source>
</reference>
<protein>
    <recommendedName>
        <fullName evidence="3">DUF1007 family protein</fullName>
    </recommendedName>
</protein>
<dbReference type="STRING" id="1121439.dsat_2256"/>
<keyword evidence="2" id="KW-1185">Reference proteome</keyword>
<dbReference type="Proteomes" id="UP000014975">
    <property type="component" value="Unassembled WGS sequence"/>
</dbReference>
<evidence type="ECO:0000313" key="1">
    <source>
        <dbReference type="EMBL" id="EPR34893.1"/>
    </source>
</evidence>
<comment type="caution">
    <text evidence="1">The sequence shown here is derived from an EMBL/GenBank/DDBJ whole genome shotgun (WGS) entry which is preliminary data.</text>
</comment>
<dbReference type="RefSeq" id="WP_020886142.1">
    <property type="nucleotide sequence ID" value="NZ_ATHI01000005.1"/>
</dbReference>
<sequence>MRRTLKEGLRWPLAVPARMILALLACLVLASAAVPRPATAHPHVFVDCEASLIFNDAGLAVLRQTWHFDEFFSAMILGDLGLSPKNSLDETAQRRVRTHAFDNLKNFGYFTYIYLDGKELPTPDPTRFSARVEHGQLVYEFDMPLSAAASGSPRSLTFAVYDESFYTFMDFPPREIGFDGAHDAFAISWDAREQTDKRYYFGQITPVVVDVTFTRNRP</sequence>
<accession>S7URF9</accession>
<dbReference type="Pfam" id="PF06226">
    <property type="entry name" value="DUF1007"/>
    <property type="match status" value="1"/>
</dbReference>
<dbReference type="PATRIC" id="fig|1121439.3.peg.644"/>
<name>S7URF9_9BACT</name>
<dbReference type="InterPro" id="IPR010412">
    <property type="entry name" value="DUF1007"/>
</dbReference>
<organism evidence="1 2">
    <name type="scientific">Alkalidesulfovibrio alkalitolerans DSM 16529</name>
    <dbReference type="NCBI Taxonomy" id="1121439"/>
    <lineage>
        <taxon>Bacteria</taxon>
        <taxon>Pseudomonadati</taxon>
        <taxon>Thermodesulfobacteriota</taxon>
        <taxon>Desulfovibrionia</taxon>
        <taxon>Desulfovibrionales</taxon>
        <taxon>Desulfovibrionaceae</taxon>
        <taxon>Alkalidesulfovibrio</taxon>
    </lineage>
</organism>
<dbReference type="OrthoDB" id="1679673at2"/>
<evidence type="ECO:0000313" key="2">
    <source>
        <dbReference type="Proteomes" id="UP000014975"/>
    </source>
</evidence>
<gene>
    <name evidence="1" type="ORF">dsat_2256</name>
</gene>
<evidence type="ECO:0008006" key="3">
    <source>
        <dbReference type="Google" id="ProtNLM"/>
    </source>
</evidence>
<dbReference type="AlphaFoldDB" id="S7URF9"/>